<protein>
    <submittedName>
        <fullName evidence="1">RCG42245</fullName>
    </submittedName>
</protein>
<evidence type="ECO:0000313" key="1">
    <source>
        <dbReference type="EMBL" id="EDL83226.1"/>
    </source>
</evidence>
<proteinExistence type="predicted"/>
<evidence type="ECO:0000313" key="2">
    <source>
        <dbReference type="Proteomes" id="UP000234681"/>
    </source>
</evidence>
<gene>
    <name evidence="1" type="ORF">rCG_42245</name>
</gene>
<dbReference type="EMBL" id="CH474182">
    <property type="protein sequence ID" value="EDL83226.1"/>
    <property type="molecule type" value="Genomic_DNA"/>
</dbReference>
<accession>A6KUH7</accession>
<dbReference type="Proteomes" id="UP000234681">
    <property type="component" value="Unassembled WGS sequence"/>
</dbReference>
<reference evidence="2" key="1">
    <citation type="submission" date="2005-06" db="EMBL/GenBank/DDBJ databases">
        <authorList>
            <person name="Mural R.J."/>
            <person name="Li P.W."/>
            <person name="Adams M.D."/>
            <person name="Amanatides P.G."/>
            <person name="Baden-Tillson H."/>
            <person name="Barnstead M."/>
            <person name="Chin S.H."/>
            <person name="Dew I."/>
            <person name="Evans C.A."/>
            <person name="Ferriera S."/>
            <person name="Flanigan M."/>
            <person name="Fosler C."/>
            <person name="Glodek A."/>
            <person name="Gu Z."/>
            <person name="Holt R.A."/>
            <person name="Jennings D."/>
            <person name="Kraft C.L."/>
            <person name="Lu F."/>
            <person name="Nguyen T."/>
            <person name="Nusskern D.R."/>
            <person name="Pfannkoch C.M."/>
            <person name="Sitter C."/>
            <person name="Sutton G.G."/>
            <person name="Venter J.C."/>
            <person name="Wang Z."/>
            <person name="Woodage T."/>
            <person name="Zheng X.H."/>
            <person name="Zhong F."/>
        </authorList>
    </citation>
    <scope>NUCLEOTIDE SEQUENCE [LARGE SCALE GENOMIC DNA]</scope>
    <source>
        <strain>BN</strain>
        <strain evidence="2">Sprague-Dawley</strain>
    </source>
</reference>
<sequence length="83" mass="9255">MDCFSSSNKLYFPASSLNLCRHHSIHGTDQRVLGIPASLVQPTILLFKLQLNIDNPGFDLSAEVLHSCPYVYATRCHSLNHLS</sequence>
<dbReference type="AlphaFoldDB" id="A6KUH7"/>
<name>A6KUH7_RAT</name>
<organism evidence="1 2">
    <name type="scientific">Rattus norvegicus</name>
    <name type="common">Rat</name>
    <dbReference type="NCBI Taxonomy" id="10116"/>
    <lineage>
        <taxon>Eukaryota</taxon>
        <taxon>Metazoa</taxon>
        <taxon>Chordata</taxon>
        <taxon>Craniata</taxon>
        <taxon>Vertebrata</taxon>
        <taxon>Euteleostomi</taxon>
        <taxon>Mammalia</taxon>
        <taxon>Eutheria</taxon>
        <taxon>Euarchontoglires</taxon>
        <taxon>Glires</taxon>
        <taxon>Rodentia</taxon>
        <taxon>Myomorpha</taxon>
        <taxon>Muroidea</taxon>
        <taxon>Muridae</taxon>
        <taxon>Murinae</taxon>
        <taxon>Rattus</taxon>
    </lineage>
</organism>